<dbReference type="Gene3D" id="2.60.200.20">
    <property type="match status" value="1"/>
</dbReference>
<dbReference type="GO" id="GO:0035556">
    <property type="term" value="P:intracellular signal transduction"/>
    <property type="evidence" value="ECO:0007669"/>
    <property type="project" value="TreeGrafter"/>
</dbReference>
<dbReference type="SUPFAM" id="SSF56112">
    <property type="entry name" value="Protein kinase-like (PK-like)"/>
    <property type="match status" value="1"/>
</dbReference>
<organism evidence="5 6">
    <name type="scientific">Candidatus Limivivens intestinipullorum</name>
    <dbReference type="NCBI Taxonomy" id="2840858"/>
    <lineage>
        <taxon>Bacteria</taxon>
        <taxon>Bacillati</taxon>
        <taxon>Bacillota</taxon>
        <taxon>Clostridia</taxon>
        <taxon>Lachnospirales</taxon>
        <taxon>Lachnospiraceae</taxon>
        <taxon>Lachnospiraceae incertae sedis</taxon>
        <taxon>Candidatus Limivivens</taxon>
    </lineage>
</organism>
<dbReference type="PROSITE" id="PS00109">
    <property type="entry name" value="PROTEIN_KINASE_TYR"/>
    <property type="match status" value="1"/>
</dbReference>
<dbReference type="GO" id="GO:0004674">
    <property type="term" value="F:protein serine/threonine kinase activity"/>
    <property type="evidence" value="ECO:0007669"/>
    <property type="project" value="TreeGrafter"/>
</dbReference>
<accession>A0A9D1ER97</accession>
<evidence type="ECO:0000313" key="6">
    <source>
        <dbReference type="Proteomes" id="UP000823935"/>
    </source>
</evidence>
<sequence length="475" mass="53991">MAVSPMEPVFPVKMQVFPGKTETGSGDKREVTRMDLQHICTNCLMGTIRSGRCTNCHKSPGDFSKRISIALPERYILANQYYLGRVIGSGGFGITYLAWDCVENRRLLVKELYPRQDVRRDPVTGMVRPVSGQEDFFEKCKVRFREEAEILYDFRSEPSVVDVYRLMQENNTVYYSMEFLTGFDLRSYIDQKGRLAWPHLSGYVKSILRTLRILHKRGLIHRDISPDNIFLTTVTEAKLIDFGSVRRYNSENGLTTILKQVYAPIEQYFMNGNQGPWTDIYSLSVTMYYALSGQKPPSAPERSMEKKKTIPIGVLCPELPANVAEAITKGMSVRAADRYPDVEEMARGLFPNENIFKSPTPGGSKETFIKEGKRLAFRLKALTGLYAGQILEIRQGGTLSFGRDRQCTVCYPPASPGVSRHHFTLRCDSQDFLLIRDEHSSYGTFVSGYRLQPGQWYKVERGSTIGFAGESYYVE</sequence>
<dbReference type="AlphaFoldDB" id="A0A9D1ER97"/>
<gene>
    <name evidence="5" type="ORF">IAB44_01845</name>
</gene>
<keyword evidence="5" id="KW-0418">Kinase</keyword>
<dbReference type="Gene3D" id="1.10.510.10">
    <property type="entry name" value="Transferase(Phosphotransferase) domain 1"/>
    <property type="match status" value="1"/>
</dbReference>
<feature type="domain" description="Protein kinase" evidence="4">
    <location>
        <begin position="81"/>
        <end position="350"/>
    </location>
</feature>
<proteinExistence type="predicted"/>
<dbReference type="PROSITE" id="PS50011">
    <property type="entry name" value="PROTEIN_KINASE_DOM"/>
    <property type="match status" value="1"/>
</dbReference>
<dbReference type="Pfam" id="PF00069">
    <property type="entry name" value="Pkinase"/>
    <property type="match status" value="1"/>
</dbReference>
<dbReference type="SMART" id="SM00240">
    <property type="entry name" value="FHA"/>
    <property type="match status" value="1"/>
</dbReference>
<dbReference type="Gene3D" id="3.30.200.20">
    <property type="entry name" value="Phosphorylase Kinase, domain 1"/>
    <property type="match status" value="1"/>
</dbReference>
<dbReference type="SUPFAM" id="SSF49879">
    <property type="entry name" value="SMAD/FHA domain"/>
    <property type="match status" value="1"/>
</dbReference>
<dbReference type="InterPro" id="IPR000719">
    <property type="entry name" value="Prot_kinase_dom"/>
</dbReference>
<protein>
    <submittedName>
        <fullName evidence="5">Protein kinase</fullName>
    </submittedName>
</protein>
<evidence type="ECO:0000259" key="3">
    <source>
        <dbReference type="PROSITE" id="PS50006"/>
    </source>
</evidence>
<dbReference type="Pfam" id="PF00498">
    <property type="entry name" value="FHA"/>
    <property type="match status" value="1"/>
</dbReference>
<dbReference type="CDD" id="cd00060">
    <property type="entry name" value="FHA"/>
    <property type="match status" value="1"/>
</dbReference>
<dbReference type="EMBL" id="DVIQ01000011">
    <property type="protein sequence ID" value="HIS30281.1"/>
    <property type="molecule type" value="Genomic_DNA"/>
</dbReference>
<keyword evidence="2" id="KW-0067">ATP-binding</keyword>
<dbReference type="InterPro" id="IPR000253">
    <property type="entry name" value="FHA_dom"/>
</dbReference>
<feature type="domain" description="FHA" evidence="3">
    <location>
        <begin position="399"/>
        <end position="451"/>
    </location>
</feature>
<comment type="caution">
    <text evidence="5">The sequence shown here is derived from an EMBL/GenBank/DDBJ whole genome shotgun (WGS) entry which is preliminary data.</text>
</comment>
<keyword evidence="5" id="KW-0808">Transferase</keyword>
<dbReference type="InterPro" id="IPR011009">
    <property type="entry name" value="Kinase-like_dom_sf"/>
</dbReference>
<dbReference type="InterPro" id="IPR008266">
    <property type="entry name" value="Tyr_kinase_AS"/>
</dbReference>
<keyword evidence="1" id="KW-0547">Nucleotide-binding</keyword>
<dbReference type="PANTHER" id="PTHR24346">
    <property type="entry name" value="MAP/MICROTUBULE AFFINITY-REGULATING KINASE"/>
    <property type="match status" value="1"/>
</dbReference>
<evidence type="ECO:0000256" key="1">
    <source>
        <dbReference type="ARBA" id="ARBA00022741"/>
    </source>
</evidence>
<dbReference type="CDD" id="cd14014">
    <property type="entry name" value="STKc_PknB_like"/>
    <property type="match status" value="1"/>
</dbReference>
<dbReference type="Proteomes" id="UP000823935">
    <property type="component" value="Unassembled WGS sequence"/>
</dbReference>
<evidence type="ECO:0000256" key="2">
    <source>
        <dbReference type="ARBA" id="ARBA00022840"/>
    </source>
</evidence>
<reference evidence="5" key="1">
    <citation type="submission" date="2020-10" db="EMBL/GenBank/DDBJ databases">
        <authorList>
            <person name="Gilroy R."/>
        </authorList>
    </citation>
    <scope>NUCLEOTIDE SEQUENCE</scope>
    <source>
        <strain evidence="5">CHK190-19873</strain>
    </source>
</reference>
<dbReference type="PROSITE" id="PS50006">
    <property type="entry name" value="FHA_DOMAIN"/>
    <property type="match status" value="1"/>
</dbReference>
<evidence type="ECO:0000313" key="5">
    <source>
        <dbReference type="EMBL" id="HIS30281.1"/>
    </source>
</evidence>
<dbReference type="GO" id="GO:0005524">
    <property type="term" value="F:ATP binding"/>
    <property type="evidence" value="ECO:0007669"/>
    <property type="project" value="UniProtKB-KW"/>
</dbReference>
<dbReference type="GO" id="GO:0005737">
    <property type="term" value="C:cytoplasm"/>
    <property type="evidence" value="ECO:0007669"/>
    <property type="project" value="TreeGrafter"/>
</dbReference>
<evidence type="ECO:0000259" key="4">
    <source>
        <dbReference type="PROSITE" id="PS50011"/>
    </source>
</evidence>
<name>A0A9D1ER97_9FIRM</name>
<dbReference type="PANTHER" id="PTHR24346:SF75">
    <property type="entry name" value="AURORA KINASE"/>
    <property type="match status" value="1"/>
</dbReference>
<reference evidence="5" key="2">
    <citation type="journal article" date="2021" name="PeerJ">
        <title>Extensive microbial diversity within the chicken gut microbiome revealed by metagenomics and culture.</title>
        <authorList>
            <person name="Gilroy R."/>
            <person name="Ravi A."/>
            <person name="Getino M."/>
            <person name="Pursley I."/>
            <person name="Horton D.L."/>
            <person name="Alikhan N.F."/>
            <person name="Baker D."/>
            <person name="Gharbi K."/>
            <person name="Hall N."/>
            <person name="Watson M."/>
            <person name="Adriaenssens E.M."/>
            <person name="Foster-Nyarko E."/>
            <person name="Jarju S."/>
            <person name="Secka A."/>
            <person name="Antonio M."/>
            <person name="Oren A."/>
            <person name="Chaudhuri R.R."/>
            <person name="La Ragione R."/>
            <person name="Hildebrand F."/>
            <person name="Pallen M.J."/>
        </authorList>
    </citation>
    <scope>NUCLEOTIDE SEQUENCE</scope>
    <source>
        <strain evidence="5">CHK190-19873</strain>
    </source>
</reference>
<dbReference type="InterPro" id="IPR008984">
    <property type="entry name" value="SMAD_FHA_dom_sf"/>
</dbReference>